<dbReference type="PANTHER" id="PTHR43617:SF34">
    <property type="entry name" value="PUTATIVE-RELATED"/>
    <property type="match status" value="1"/>
</dbReference>
<dbReference type="InterPro" id="IPR016181">
    <property type="entry name" value="Acyl_CoA_acyltransferase"/>
</dbReference>
<keyword evidence="2" id="KW-0689">Ribosomal protein</keyword>
<gene>
    <name evidence="2" type="ORF">DET45_10383</name>
</gene>
<comment type="caution">
    <text evidence="2">The sequence shown here is derived from an EMBL/GenBank/DDBJ whole genome shotgun (WGS) entry which is preliminary data.</text>
</comment>
<proteinExistence type="predicted"/>
<name>A0A317Q9U7_9GAMM</name>
<dbReference type="Proteomes" id="UP000246964">
    <property type="component" value="Unassembled WGS sequence"/>
</dbReference>
<reference evidence="2 3" key="1">
    <citation type="submission" date="2018-05" db="EMBL/GenBank/DDBJ databases">
        <title>Freshwater and sediment microbial communities from various areas in North America, analyzing microbe dynamics in response to fracking.</title>
        <authorList>
            <person name="Lamendella R."/>
        </authorList>
    </citation>
    <scope>NUCLEOTIDE SEQUENCE [LARGE SCALE GENOMIC DNA]</scope>
    <source>
        <strain evidence="2 3">125B1</strain>
    </source>
</reference>
<dbReference type="PANTHER" id="PTHR43617">
    <property type="entry name" value="L-AMINO ACID N-ACETYLTRANSFERASE"/>
    <property type="match status" value="1"/>
</dbReference>
<keyword evidence="3" id="KW-1185">Reference proteome</keyword>
<dbReference type="CDD" id="cd04301">
    <property type="entry name" value="NAT_SF"/>
    <property type="match status" value="1"/>
</dbReference>
<dbReference type="Gene3D" id="3.40.630.30">
    <property type="match status" value="1"/>
</dbReference>
<accession>A0A317Q9U7</accession>
<dbReference type="RefSeq" id="WP_110075288.1">
    <property type="nucleotide sequence ID" value="NZ_QGTT01000003.1"/>
</dbReference>
<dbReference type="GO" id="GO:0005840">
    <property type="term" value="C:ribosome"/>
    <property type="evidence" value="ECO:0007669"/>
    <property type="project" value="UniProtKB-KW"/>
</dbReference>
<dbReference type="InterPro" id="IPR000182">
    <property type="entry name" value="GNAT_dom"/>
</dbReference>
<dbReference type="InterPro" id="IPR050276">
    <property type="entry name" value="MshD_Acetyltransferase"/>
</dbReference>
<sequence length="156" mass="17152">MAALNVRIATAADVLQLAALEYDQYGAEAYPAPLFYQAIAQWPHLQWLAEGTGLSTRTEQLAGYIMAAPDQQPECCWIMSVLVNSAWRGQGVGKQLLQAWLEHLPAGYREVKLTVAPNNAAAIGLYQQLGFTEQAYLADFLGPGEDRLLLSCYLHP</sequence>
<evidence type="ECO:0000313" key="2">
    <source>
        <dbReference type="EMBL" id="PWW14391.1"/>
    </source>
</evidence>
<keyword evidence="2" id="KW-0687">Ribonucleoprotein</keyword>
<feature type="domain" description="N-acetyltransferase" evidence="1">
    <location>
        <begin position="4"/>
        <end position="155"/>
    </location>
</feature>
<dbReference type="AlphaFoldDB" id="A0A317Q9U7"/>
<dbReference type="SUPFAM" id="SSF55729">
    <property type="entry name" value="Acyl-CoA N-acyltransferases (Nat)"/>
    <property type="match status" value="1"/>
</dbReference>
<evidence type="ECO:0000313" key="3">
    <source>
        <dbReference type="Proteomes" id="UP000246964"/>
    </source>
</evidence>
<organism evidence="2 3">
    <name type="scientific">Pseudidiomarina maritima</name>
    <dbReference type="NCBI Taxonomy" id="519453"/>
    <lineage>
        <taxon>Bacteria</taxon>
        <taxon>Pseudomonadati</taxon>
        <taxon>Pseudomonadota</taxon>
        <taxon>Gammaproteobacteria</taxon>
        <taxon>Alteromonadales</taxon>
        <taxon>Idiomarinaceae</taxon>
        <taxon>Pseudidiomarina</taxon>
    </lineage>
</organism>
<dbReference type="OrthoDB" id="5187710at2"/>
<dbReference type="EMBL" id="QGTT01000003">
    <property type="protein sequence ID" value="PWW14391.1"/>
    <property type="molecule type" value="Genomic_DNA"/>
</dbReference>
<protein>
    <submittedName>
        <fullName evidence="2">Ribosomal protein S18 acetylase RimI-like enzyme</fullName>
    </submittedName>
</protein>
<evidence type="ECO:0000259" key="1">
    <source>
        <dbReference type="PROSITE" id="PS51186"/>
    </source>
</evidence>
<dbReference type="GO" id="GO:0016747">
    <property type="term" value="F:acyltransferase activity, transferring groups other than amino-acyl groups"/>
    <property type="evidence" value="ECO:0007669"/>
    <property type="project" value="InterPro"/>
</dbReference>
<dbReference type="PROSITE" id="PS51186">
    <property type="entry name" value="GNAT"/>
    <property type="match status" value="1"/>
</dbReference>
<dbReference type="Pfam" id="PF00583">
    <property type="entry name" value="Acetyltransf_1"/>
    <property type="match status" value="1"/>
</dbReference>